<organism evidence="9">
    <name type="scientific">uncultured Campylobacterales bacterium</name>
    <dbReference type="NCBI Taxonomy" id="352960"/>
    <lineage>
        <taxon>Bacteria</taxon>
        <taxon>Pseudomonadati</taxon>
        <taxon>Campylobacterota</taxon>
        <taxon>Epsilonproteobacteria</taxon>
        <taxon>Campylobacterales</taxon>
        <taxon>environmental samples</taxon>
    </lineage>
</organism>
<dbReference type="InterPro" id="IPR041679">
    <property type="entry name" value="DNA2/NAM7-like_C"/>
</dbReference>
<evidence type="ECO:0000256" key="4">
    <source>
        <dbReference type="ARBA" id="ARBA00022806"/>
    </source>
</evidence>
<gene>
    <name evidence="9" type="ORF">HELGO_WM34952</name>
</gene>
<protein>
    <submittedName>
        <fullName evidence="9">DNA helicase</fullName>
    </submittedName>
</protein>
<accession>A0A6S6SCS2</accession>
<dbReference type="AlphaFoldDB" id="A0A6S6SCS2"/>
<evidence type="ECO:0000256" key="2">
    <source>
        <dbReference type="ARBA" id="ARBA00022741"/>
    </source>
</evidence>
<dbReference type="Gene3D" id="3.40.50.300">
    <property type="entry name" value="P-loop containing nucleotide triphosphate hydrolases"/>
    <property type="match status" value="2"/>
</dbReference>
<name>A0A6S6SCS2_9BACT</name>
<dbReference type="Pfam" id="PF13087">
    <property type="entry name" value="AAA_12"/>
    <property type="match status" value="1"/>
</dbReference>
<dbReference type="GO" id="GO:0043139">
    <property type="term" value="F:5'-3' DNA helicase activity"/>
    <property type="evidence" value="ECO:0007669"/>
    <property type="project" value="TreeGrafter"/>
</dbReference>
<keyword evidence="5" id="KW-0067">ATP-binding</keyword>
<dbReference type="GO" id="GO:0016787">
    <property type="term" value="F:hydrolase activity"/>
    <property type="evidence" value="ECO:0007669"/>
    <property type="project" value="UniProtKB-KW"/>
</dbReference>
<dbReference type="CDD" id="cd18808">
    <property type="entry name" value="SF1_C_Upf1"/>
    <property type="match status" value="1"/>
</dbReference>
<keyword evidence="4 9" id="KW-0347">Helicase</keyword>
<dbReference type="InterPro" id="IPR041677">
    <property type="entry name" value="DNA2/NAM7_AAA_11"/>
</dbReference>
<keyword evidence="2" id="KW-0547">Nucleotide-binding</keyword>
<dbReference type="PANTHER" id="PTHR43788:SF8">
    <property type="entry name" value="DNA-BINDING PROTEIN SMUBP-2"/>
    <property type="match status" value="1"/>
</dbReference>
<dbReference type="EMBL" id="CACVAW010000019">
    <property type="protein sequence ID" value="CAA6805495.1"/>
    <property type="molecule type" value="Genomic_DNA"/>
</dbReference>
<dbReference type="InterPro" id="IPR024402">
    <property type="entry name" value="DUF2726"/>
</dbReference>
<evidence type="ECO:0000259" key="7">
    <source>
        <dbReference type="Pfam" id="PF13086"/>
    </source>
</evidence>
<keyword evidence="3" id="KW-0378">Hydrolase</keyword>
<dbReference type="SUPFAM" id="SSF52540">
    <property type="entry name" value="P-loop containing nucleoside triphosphate hydrolases"/>
    <property type="match status" value="1"/>
</dbReference>
<dbReference type="PANTHER" id="PTHR43788">
    <property type="entry name" value="DNA2/NAM7 HELICASE FAMILY MEMBER"/>
    <property type="match status" value="1"/>
</dbReference>
<feature type="domain" description="DUF2726" evidence="6">
    <location>
        <begin position="456"/>
        <end position="528"/>
    </location>
</feature>
<comment type="similarity">
    <text evidence="1">Belongs to the DNA2/NAM7 helicase family.</text>
</comment>
<dbReference type="Pfam" id="PF13086">
    <property type="entry name" value="AAA_11"/>
    <property type="match status" value="1"/>
</dbReference>
<feature type="non-terminal residue" evidence="9">
    <location>
        <position position="1"/>
    </location>
</feature>
<dbReference type="InterPro" id="IPR027417">
    <property type="entry name" value="P-loop_NTPase"/>
</dbReference>
<evidence type="ECO:0000259" key="6">
    <source>
        <dbReference type="Pfam" id="PF10881"/>
    </source>
</evidence>
<dbReference type="Gene3D" id="3.40.960.10">
    <property type="entry name" value="VSR Endonuclease"/>
    <property type="match status" value="1"/>
</dbReference>
<feature type="domain" description="DNA2/NAM7 helicase helicase" evidence="7">
    <location>
        <begin position="32"/>
        <end position="162"/>
    </location>
</feature>
<evidence type="ECO:0000256" key="1">
    <source>
        <dbReference type="ARBA" id="ARBA00007913"/>
    </source>
</evidence>
<dbReference type="InterPro" id="IPR047187">
    <property type="entry name" value="SF1_C_Upf1"/>
</dbReference>
<dbReference type="GO" id="GO:0005524">
    <property type="term" value="F:ATP binding"/>
    <property type="evidence" value="ECO:0007669"/>
    <property type="project" value="UniProtKB-KW"/>
</dbReference>
<feature type="domain" description="DNA2/NAM7 helicase-like C-terminal" evidence="8">
    <location>
        <begin position="200"/>
        <end position="350"/>
    </location>
</feature>
<evidence type="ECO:0000256" key="3">
    <source>
        <dbReference type="ARBA" id="ARBA00022801"/>
    </source>
</evidence>
<dbReference type="InterPro" id="IPR050534">
    <property type="entry name" value="Coronavir_polyprotein_1ab"/>
</dbReference>
<evidence type="ECO:0000313" key="9">
    <source>
        <dbReference type="EMBL" id="CAA6805495.1"/>
    </source>
</evidence>
<reference evidence="9" key="1">
    <citation type="submission" date="2020-01" db="EMBL/GenBank/DDBJ databases">
        <authorList>
            <person name="Meier V. D."/>
            <person name="Meier V D."/>
        </authorList>
    </citation>
    <scope>NUCLEOTIDE SEQUENCE</scope>
    <source>
        <strain evidence="9">HLG_WM_MAG_12</strain>
    </source>
</reference>
<dbReference type="Pfam" id="PF10881">
    <property type="entry name" value="DUF2726"/>
    <property type="match status" value="1"/>
</dbReference>
<evidence type="ECO:0000259" key="8">
    <source>
        <dbReference type="Pfam" id="PF13087"/>
    </source>
</evidence>
<proteinExistence type="inferred from homology"/>
<evidence type="ECO:0000256" key="5">
    <source>
        <dbReference type="ARBA" id="ARBA00022840"/>
    </source>
</evidence>
<sequence length="531" mass="62539">RVKSFFKYGVITQSIYTETITARMLKLKNTFYDTKEKEISIEIQKLENLLKKHDFENLLKELKNDSMILFKLHLMKKYNLNNKRIVFDKDSLWKDFASIVDEYPVVLSTTHSLRSSTAKNYLYDYLIIDESSQVDIVSGSLSLSCAKNIIIVGDLMQLPHIVNNKLNTVVDKIFIDHKLNPFFNYKNNLLLSFSGIFKDIPKTLLKEHYRCHPKIIDFCNKKFYNDELIILTEESNDEPLTLYKTSEGNHSRGLYNQREIDVIEQEILPEMKGLDIGIISPFRMQTNKLNNIFIDESNIEIDTVHKYQGREKENIVITTVVDRKNDFVDNPNLLNVAISRAKSKLYVVVSDKEANRNIKDLVNYIKYNNLLIKESNIYSIFDLLYKSYAPKLEKYLKKMKNKSEYKSENLMNIIIERVLIKKNFNYLTKALHIPLNRIIKNLSFLDDDEKKFVLNPNTHLDFIIYSKVTKQLTLVIEVDGIKYHENNPSQLKRDKLKDRILDKYNIPIIRFKTNESREEERLIKKLNEIIS</sequence>